<dbReference type="PROSITE" id="PS50011">
    <property type="entry name" value="PROTEIN_KINASE_DOM"/>
    <property type="match status" value="1"/>
</dbReference>
<evidence type="ECO:0000259" key="2">
    <source>
        <dbReference type="PROSITE" id="PS50011"/>
    </source>
</evidence>
<organism evidence="3 4">
    <name type="scientific">Gymnopilus dilepis</name>
    <dbReference type="NCBI Taxonomy" id="231916"/>
    <lineage>
        <taxon>Eukaryota</taxon>
        <taxon>Fungi</taxon>
        <taxon>Dikarya</taxon>
        <taxon>Basidiomycota</taxon>
        <taxon>Agaricomycotina</taxon>
        <taxon>Agaricomycetes</taxon>
        <taxon>Agaricomycetidae</taxon>
        <taxon>Agaricales</taxon>
        <taxon>Agaricineae</taxon>
        <taxon>Hymenogastraceae</taxon>
        <taxon>Gymnopilus</taxon>
    </lineage>
</organism>
<protein>
    <recommendedName>
        <fullName evidence="2">Protein kinase domain-containing protein</fullName>
    </recommendedName>
</protein>
<dbReference type="GO" id="GO:0004672">
    <property type="term" value="F:protein kinase activity"/>
    <property type="evidence" value="ECO:0007669"/>
    <property type="project" value="InterPro"/>
</dbReference>
<name>A0A409X933_9AGAR</name>
<keyword evidence="4" id="KW-1185">Reference proteome</keyword>
<evidence type="ECO:0000313" key="3">
    <source>
        <dbReference type="EMBL" id="PPQ87276.1"/>
    </source>
</evidence>
<proteinExistence type="predicted"/>
<keyword evidence="1" id="KW-0732">Signal</keyword>
<feature type="chain" id="PRO_5019476794" description="Protein kinase domain-containing protein" evidence="1">
    <location>
        <begin position="18"/>
        <end position="217"/>
    </location>
</feature>
<dbReference type="InParanoid" id="A0A409X933"/>
<dbReference type="AlphaFoldDB" id="A0A409X933"/>
<reference evidence="3 4" key="1">
    <citation type="journal article" date="2018" name="Evol. Lett.">
        <title>Horizontal gene cluster transfer increased hallucinogenic mushroom diversity.</title>
        <authorList>
            <person name="Reynolds H.T."/>
            <person name="Vijayakumar V."/>
            <person name="Gluck-Thaler E."/>
            <person name="Korotkin H.B."/>
            <person name="Matheny P.B."/>
            <person name="Slot J.C."/>
        </authorList>
    </citation>
    <scope>NUCLEOTIDE SEQUENCE [LARGE SCALE GENOMIC DNA]</scope>
    <source>
        <strain evidence="3 4">SRW20</strain>
    </source>
</reference>
<dbReference type="InterPro" id="IPR000719">
    <property type="entry name" value="Prot_kinase_dom"/>
</dbReference>
<dbReference type="GO" id="GO:0005524">
    <property type="term" value="F:ATP binding"/>
    <property type="evidence" value="ECO:0007669"/>
    <property type="project" value="InterPro"/>
</dbReference>
<dbReference type="Proteomes" id="UP000284706">
    <property type="component" value="Unassembled WGS sequence"/>
</dbReference>
<evidence type="ECO:0000256" key="1">
    <source>
        <dbReference type="SAM" id="SignalP"/>
    </source>
</evidence>
<dbReference type="Gene3D" id="1.10.510.10">
    <property type="entry name" value="Transferase(Phosphotransferase) domain 1"/>
    <property type="match status" value="1"/>
</dbReference>
<comment type="caution">
    <text evidence="3">The sequence shown here is derived from an EMBL/GenBank/DDBJ whole genome shotgun (WGS) entry which is preliminary data.</text>
</comment>
<feature type="signal peptide" evidence="1">
    <location>
        <begin position="1"/>
        <end position="17"/>
    </location>
</feature>
<sequence>MLIVLVFFIASLSTCDAVYITCVLNGSKAYQFVRVFDVVKEKLEIVKIVSRTLVEGDVIVGDIVRMKAECNGHSIFIEDFKGPSFWFLVFTEPRVTLATLLRREDMAPLPSRHVREILLQVIKAASGAFSCLRLVSSALWLLDLHGMGIAHLDICPANVEVVDAATVVESFYRPQGWFERRKILKCSRIYLRFYGEAGMSRGGLVGTDQYRAPEIVY</sequence>
<dbReference type="EMBL" id="NHYE01003891">
    <property type="protein sequence ID" value="PPQ87276.1"/>
    <property type="molecule type" value="Genomic_DNA"/>
</dbReference>
<dbReference type="InterPro" id="IPR011009">
    <property type="entry name" value="Kinase-like_dom_sf"/>
</dbReference>
<accession>A0A409X933</accession>
<feature type="non-terminal residue" evidence="3">
    <location>
        <position position="217"/>
    </location>
</feature>
<evidence type="ECO:0000313" key="4">
    <source>
        <dbReference type="Proteomes" id="UP000284706"/>
    </source>
</evidence>
<feature type="domain" description="Protein kinase" evidence="2">
    <location>
        <begin position="1"/>
        <end position="217"/>
    </location>
</feature>
<dbReference type="SUPFAM" id="SSF56112">
    <property type="entry name" value="Protein kinase-like (PK-like)"/>
    <property type="match status" value="1"/>
</dbReference>
<dbReference type="OrthoDB" id="29306at2759"/>
<gene>
    <name evidence="3" type="ORF">CVT26_003596</name>
</gene>